<dbReference type="Gene3D" id="1.10.357.30">
    <property type="entry name" value="Exocyst complex subunit Sec15 C-terminal domain, N-terminal subdomain"/>
    <property type="match status" value="1"/>
</dbReference>
<proteinExistence type="predicted"/>
<reference evidence="2 3" key="1">
    <citation type="journal article" date="2024" name="G3 (Bethesda)">
        <title>Genome assembly of Hibiscus sabdariffa L. provides insights into metabolisms of medicinal natural products.</title>
        <authorList>
            <person name="Kim T."/>
        </authorList>
    </citation>
    <scope>NUCLEOTIDE SEQUENCE [LARGE SCALE GENOMIC DNA]</scope>
    <source>
        <strain evidence="2">TK-2024</strain>
        <tissue evidence="2">Old leaves</tissue>
    </source>
</reference>
<organism evidence="2 3">
    <name type="scientific">Hibiscus sabdariffa</name>
    <name type="common">roselle</name>
    <dbReference type="NCBI Taxonomy" id="183260"/>
    <lineage>
        <taxon>Eukaryota</taxon>
        <taxon>Viridiplantae</taxon>
        <taxon>Streptophyta</taxon>
        <taxon>Embryophyta</taxon>
        <taxon>Tracheophyta</taxon>
        <taxon>Spermatophyta</taxon>
        <taxon>Magnoliopsida</taxon>
        <taxon>eudicotyledons</taxon>
        <taxon>Gunneridae</taxon>
        <taxon>Pentapetalae</taxon>
        <taxon>rosids</taxon>
        <taxon>malvids</taxon>
        <taxon>Malvales</taxon>
        <taxon>Malvaceae</taxon>
        <taxon>Malvoideae</taxon>
        <taxon>Hibiscus</taxon>
    </lineage>
</organism>
<evidence type="ECO:0000313" key="2">
    <source>
        <dbReference type="EMBL" id="KAK8580105.1"/>
    </source>
</evidence>
<evidence type="ECO:0000259" key="1">
    <source>
        <dbReference type="Pfam" id="PF04091"/>
    </source>
</evidence>
<dbReference type="PANTHER" id="PTHR12702">
    <property type="entry name" value="SEC15"/>
    <property type="match status" value="1"/>
</dbReference>
<accession>A0ABR2FGM7</accession>
<name>A0ABR2FGM7_9ROSI</name>
<evidence type="ECO:0000313" key="3">
    <source>
        <dbReference type="Proteomes" id="UP001472677"/>
    </source>
</evidence>
<comment type="caution">
    <text evidence="2">The sequence shown here is derived from an EMBL/GenBank/DDBJ whole genome shotgun (WGS) entry which is preliminary data.</text>
</comment>
<dbReference type="InterPro" id="IPR007225">
    <property type="entry name" value="EXOC6/Sec15"/>
</dbReference>
<gene>
    <name evidence="2" type="ORF">V6N12_070389</name>
</gene>
<protein>
    <recommendedName>
        <fullName evidence="1">Exocyst complex subunit EXOC6/Sec15 C-terminal domain-containing protein</fullName>
    </recommendedName>
</protein>
<keyword evidence="3" id="KW-1185">Reference proteome</keyword>
<dbReference type="EMBL" id="JBBPBM010000006">
    <property type="protein sequence ID" value="KAK8580105.1"/>
    <property type="molecule type" value="Genomic_DNA"/>
</dbReference>
<dbReference type="Pfam" id="PF04091">
    <property type="entry name" value="Sec15_C"/>
    <property type="match status" value="1"/>
</dbReference>
<sequence length="263" mass="30023">MAGMDFAYQLDVDEVTEESVLKLDLTPLHRSYHIHTCLGLQEQFRDYYYKNRSLQLTSDLQIPFSQAFVESHQTYLAQIAGYFIVQDRVLRTSRGLFLDEQVETMWETTAAKVASVLDAQFAQMGSATHLLLVKDSITFLGATLRQYGYGVSLILEPSDIMPAFPYIAPFSSMVPDSCRIVRSFIKVSVDYLSYGLNSNFYDVVRKYLDTLLIDVLNEVVLNKVHRICLGESQVSNELATFSYNLLPNYVGFQFDPWRGLELV</sequence>
<dbReference type="Proteomes" id="UP001472677">
    <property type="component" value="Unassembled WGS sequence"/>
</dbReference>
<feature type="domain" description="Exocyst complex subunit EXOC6/Sec15 C-terminal" evidence="1">
    <location>
        <begin position="156"/>
        <end position="235"/>
    </location>
</feature>
<dbReference type="PANTHER" id="PTHR12702:SF0">
    <property type="entry name" value="EXOCYST COMPLEX COMPONENT 6"/>
    <property type="match status" value="1"/>
</dbReference>
<dbReference type="InterPro" id="IPR046361">
    <property type="entry name" value="EXOC6/Sec15_C"/>
</dbReference>
<dbReference type="InterPro" id="IPR042045">
    <property type="entry name" value="EXOC6/Sec15_C_dom1"/>
</dbReference>